<feature type="region of interest" description="Disordered" evidence="1">
    <location>
        <begin position="169"/>
        <end position="285"/>
    </location>
</feature>
<evidence type="ECO:0000313" key="3">
    <source>
        <dbReference type="Proteomes" id="UP000284706"/>
    </source>
</evidence>
<gene>
    <name evidence="2" type="ORF">CVT26_004155</name>
</gene>
<keyword evidence="3" id="KW-1185">Reference proteome</keyword>
<sequence>MQMQHPADFFSTYPYDASCPWLFTEAFPAYWTSISNATLTTYTSDDYGYLLAAGGTDAGFSPLGAAGFKAASDTGLRFASSHGQAEEEMSSTCFPQTSLGGLPEIEVGFPTSFEQLSLEGLEQEERPSPTEDSTIPTPAALVTFLGHESRFEHNSFQLACTPPPGLTLVAGHATTTTSRGDHSLSPSRPKEAYVNNQSSDSPQTVAATVTRRPNKRRLTGNAPIPATSSSSKDKETVKKRRPRAPPPLQWVPPTLQHFNLQSDDSRRVPSVPLPPVRRNLPEEERDSWDENMGLTPYHPCHLATNAHPASSLAHARHRWALSFAATTLPSPYADAAHASSPFPPLLAKTSQRGLWTPSQRIALLLFPDKVCVYFEVKPTG</sequence>
<evidence type="ECO:0000313" key="2">
    <source>
        <dbReference type="EMBL" id="PPQ83485.1"/>
    </source>
</evidence>
<evidence type="ECO:0000256" key="1">
    <source>
        <dbReference type="SAM" id="MobiDB-lite"/>
    </source>
</evidence>
<proteinExistence type="predicted"/>
<dbReference type="STRING" id="231916.A0A409WY93"/>
<protein>
    <submittedName>
        <fullName evidence="2">Uncharacterized protein</fullName>
    </submittedName>
</protein>
<reference evidence="2 3" key="1">
    <citation type="journal article" date="2018" name="Evol. Lett.">
        <title>Horizontal gene cluster transfer increased hallucinogenic mushroom diversity.</title>
        <authorList>
            <person name="Reynolds H.T."/>
            <person name="Vijayakumar V."/>
            <person name="Gluck-Thaler E."/>
            <person name="Korotkin H.B."/>
            <person name="Matheny P.B."/>
            <person name="Slot J.C."/>
        </authorList>
    </citation>
    <scope>NUCLEOTIDE SEQUENCE [LARGE SCALE GENOMIC DNA]</scope>
    <source>
        <strain evidence="2 3">SRW20</strain>
    </source>
</reference>
<dbReference type="InParanoid" id="A0A409WY93"/>
<dbReference type="AlphaFoldDB" id="A0A409WY93"/>
<dbReference type="Proteomes" id="UP000284706">
    <property type="component" value="Unassembled WGS sequence"/>
</dbReference>
<comment type="caution">
    <text evidence="2">The sequence shown here is derived from an EMBL/GenBank/DDBJ whole genome shotgun (WGS) entry which is preliminary data.</text>
</comment>
<organism evidence="2 3">
    <name type="scientific">Gymnopilus dilepis</name>
    <dbReference type="NCBI Taxonomy" id="231916"/>
    <lineage>
        <taxon>Eukaryota</taxon>
        <taxon>Fungi</taxon>
        <taxon>Dikarya</taxon>
        <taxon>Basidiomycota</taxon>
        <taxon>Agaricomycotina</taxon>
        <taxon>Agaricomycetes</taxon>
        <taxon>Agaricomycetidae</taxon>
        <taxon>Agaricales</taxon>
        <taxon>Agaricineae</taxon>
        <taxon>Hymenogastraceae</taxon>
        <taxon>Gymnopilus</taxon>
    </lineage>
</organism>
<dbReference type="OrthoDB" id="654211at2759"/>
<dbReference type="EMBL" id="NHYE01004615">
    <property type="protein sequence ID" value="PPQ83485.1"/>
    <property type="molecule type" value="Genomic_DNA"/>
</dbReference>
<name>A0A409WY93_9AGAR</name>
<feature type="compositionally biased region" description="Polar residues" evidence="1">
    <location>
        <begin position="194"/>
        <end position="207"/>
    </location>
</feature>
<accession>A0A409WY93</accession>